<reference evidence="1 2" key="1">
    <citation type="journal article" date="2018" name="Sci. Rep.">
        <title>Genomic signatures of local adaptation to the degree of environmental predictability in rotifers.</title>
        <authorList>
            <person name="Franch-Gras L."/>
            <person name="Hahn C."/>
            <person name="Garcia-Roger E.M."/>
            <person name="Carmona M.J."/>
            <person name="Serra M."/>
            <person name="Gomez A."/>
        </authorList>
    </citation>
    <scope>NUCLEOTIDE SEQUENCE [LARGE SCALE GENOMIC DNA]</scope>
    <source>
        <strain evidence="1">HYR1</strain>
    </source>
</reference>
<protein>
    <submittedName>
        <fullName evidence="1">Uncharacterized protein</fullName>
    </submittedName>
</protein>
<comment type="caution">
    <text evidence="1">The sequence shown here is derived from an EMBL/GenBank/DDBJ whole genome shotgun (WGS) entry which is preliminary data.</text>
</comment>
<dbReference type="EMBL" id="REGN01003658">
    <property type="protein sequence ID" value="RNA21473.1"/>
    <property type="molecule type" value="Genomic_DNA"/>
</dbReference>
<organism evidence="1 2">
    <name type="scientific">Brachionus plicatilis</name>
    <name type="common">Marine rotifer</name>
    <name type="synonym">Brachionus muelleri</name>
    <dbReference type="NCBI Taxonomy" id="10195"/>
    <lineage>
        <taxon>Eukaryota</taxon>
        <taxon>Metazoa</taxon>
        <taxon>Spiralia</taxon>
        <taxon>Gnathifera</taxon>
        <taxon>Rotifera</taxon>
        <taxon>Eurotatoria</taxon>
        <taxon>Monogononta</taxon>
        <taxon>Pseudotrocha</taxon>
        <taxon>Ploima</taxon>
        <taxon>Brachionidae</taxon>
        <taxon>Brachionus</taxon>
    </lineage>
</organism>
<evidence type="ECO:0000313" key="1">
    <source>
        <dbReference type="EMBL" id="RNA21473.1"/>
    </source>
</evidence>
<gene>
    <name evidence="1" type="ORF">BpHYR1_024856</name>
</gene>
<keyword evidence="2" id="KW-1185">Reference proteome</keyword>
<proteinExistence type="predicted"/>
<sequence length="212" mass="24967">MTLNASKKANAMRGFFNERMNAIHSCCFTRDLRNEDGIELEVSEIHNTFSICVKDSIFIEEASEPVLSLILTIILALDYFGKMDFQKIILADFTFGGLPRFLFGSTSHGITSSAFQSCIQIPKNEYLKNFYLRRDKSRATDYTLDWGWMIYNDQIEHINLQQRTKIFDRISDFKNNQNILNAHFRFIEEFEVFEISPFKLYVIYKEYVCFIF</sequence>
<accession>A0A3M7RD29</accession>
<dbReference type="AlphaFoldDB" id="A0A3M7RD29"/>
<dbReference type="Proteomes" id="UP000276133">
    <property type="component" value="Unassembled WGS sequence"/>
</dbReference>
<evidence type="ECO:0000313" key="2">
    <source>
        <dbReference type="Proteomes" id="UP000276133"/>
    </source>
</evidence>
<name>A0A3M7RD29_BRAPC</name>